<dbReference type="GO" id="GO:0019288">
    <property type="term" value="P:isopentenyl diphosphate biosynthetic process, methylerythritol 4-phosphate pathway"/>
    <property type="evidence" value="ECO:0007669"/>
    <property type="project" value="UniProtKB-UniRule"/>
</dbReference>
<dbReference type="InterPro" id="IPR004424">
    <property type="entry name" value="IspE"/>
</dbReference>
<feature type="active site" evidence="6">
    <location>
        <position position="8"/>
    </location>
</feature>
<dbReference type="Gene3D" id="3.30.230.10">
    <property type="match status" value="1"/>
</dbReference>
<dbReference type="HAMAP" id="MF_00061">
    <property type="entry name" value="IspE"/>
    <property type="match status" value="1"/>
</dbReference>
<dbReference type="SUPFAM" id="SSF54211">
    <property type="entry name" value="Ribosomal protein S5 domain 2-like"/>
    <property type="match status" value="1"/>
</dbReference>
<dbReference type="PANTHER" id="PTHR43527:SF2">
    <property type="entry name" value="4-DIPHOSPHOCYTIDYL-2-C-METHYL-D-ERYTHRITOL KINASE, CHLOROPLASTIC"/>
    <property type="match status" value="1"/>
</dbReference>
<proteinExistence type="inferred from homology"/>
<dbReference type="PANTHER" id="PTHR43527">
    <property type="entry name" value="4-DIPHOSPHOCYTIDYL-2-C-METHYL-D-ERYTHRITOL KINASE, CHLOROPLASTIC"/>
    <property type="match status" value="1"/>
</dbReference>
<reference evidence="8" key="1">
    <citation type="submission" date="2021-04" db="EMBL/GenBank/DDBJ databases">
        <authorList>
            <person name="Postec A."/>
        </authorList>
    </citation>
    <scope>NUCLEOTIDE SEQUENCE</scope>
    <source>
        <strain evidence="8">F1F22</strain>
    </source>
</reference>
<evidence type="ECO:0000256" key="4">
    <source>
        <dbReference type="ARBA" id="ARBA00022777"/>
    </source>
</evidence>
<keyword evidence="6" id="KW-0414">Isoprene biosynthesis</keyword>
<evidence type="ECO:0000256" key="1">
    <source>
        <dbReference type="ARBA" id="ARBA00017473"/>
    </source>
</evidence>
<keyword evidence="5 6" id="KW-0067">ATP-binding</keyword>
<dbReference type="SUPFAM" id="SSF55060">
    <property type="entry name" value="GHMP Kinase, C-terminal domain"/>
    <property type="match status" value="1"/>
</dbReference>
<dbReference type="InterPro" id="IPR014721">
    <property type="entry name" value="Ribsml_uS5_D2-typ_fold_subgr"/>
</dbReference>
<evidence type="ECO:0000256" key="3">
    <source>
        <dbReference type="ARBA" id="ARBA00022741"/>
    </source>
</evidence>
<protein>
    <recommendedName>
        <fullName evidence="1 6">4-diphosphocytidyl-2-C-methyl-D-erythritol kinase</fullName>
        <shortName evidence="6">CMK</shortName>
        <ecNumber evidence="6">2.7.1.148</ecNumber>
    </recommendedName>
    <alternativeName>
        <fullName evidence="6">4-(cytidine-5'-diphospho)-2-C-methyl-D-erythritol kinase</fullName>
    </alternativeName>
</protein>
<keyword evidence="9" id="KW-1185">Reference proteome</keyword>
<comment type="similarity">
    <text evidence="6">Belongs to the GHMP kinase family. IspE subfamily.</text>
</comment>
<sequence length="282" mass="31293">MKIFSCAKINLYLDVVGRDTDGYHFIESLFQEVSLADEIEVNPSESDFISFDGMLVEGDTTVHKALRLFRESFGTKSGYTIHVKKRIPMGAGLGGGSSNAAAVLSALAVLEGVEKASLFPLASRIGSDVPFFLWGGMAWVSGKGEKITPLSCRLEDVYFLIVYPGIHVSTAWAYSLINDYRPHTHPQNILDSLGGSLDFLRKIVYNKFQPFVFAAREDLARWKAILDRESGAEFSFMSGSGSSLVYVYSSAERRDADRKCFSYQRDIQVFSADPVYRPSEKG</sequence>
<accession>A0AAX3BET4</accession>
<dbReference type="GO" id="GO:0016114">
    <property type="term" value="P:terpenoid biosynthetic process"/>
    <property type="evidence" value="ECO:0007669"/>
    <property type="project" value="UniProtKB-UniRule"/>
</dbReference>
<evidence type="ECO:0000256" key="2">
    <source>
        <dbReference type="ARBA" id="ARBA00022679"/>
    </source>
</evidence>
<keyword evidence="3 6" id="KW-0547">Nucleotide-binding</keyword>
<comment type="function">
    <text evidence="6">Catalyzes the phosphorylation of the position 2 hydroxy group of 4-diphosphocytidyl-2C-methyl-D-erythritol.</text>
</comment>
<dbReference type="NCBIfam" id="TIGR00154">
    <property type="entry name" value="ispE"/>
    <property type="match status" value="1"/>
</dbReference>
<evidence type="ECO:0000256" key="6">
    <source>
        <dbReference type="HAMAP-Rule" id="MF_00061"/>
    </source>
</evidence>
<dbReference type="InterPro" id="IPR036554">
    <property type="entry name" value="GHMP_kinase_C_sf"/>
</dbReference>
<dbReference type="GO" id="GO:0050515">
    <property type="term" value="F:4-(cytidine 5'-diphospho)-2-C-methyl-D-erythritol kinase activity"/>
    <property type="evidence" value="ECO:0007669"/>
    <property type="project" value="UniProtKB-UniRule"/>
</dbReference>
<name>A0AAX3BET4_9SPIR</name>
<reference evidence="8" key="2">
    <citation type="submission" date="2022-06" db="EMBL/GenBank/DDBJ databases">
        <title>Thermospira aquatica gen. nov., sp. nov.</title>
        <authorList>
            <person name="Ben Ali Gam Z."/>
            <person name="Labat M."/>
        </authorList>
    </citation>
    <scope>NUCLEOTIDE SEQUENCE</scope>
    <source>
        <strain evidence="8">F1F22</strain>
    </source>
</reference>
<gene>
    <name evidence="6 8" type="primary">ispE</name>
    <name evidence="8" type="ORF">KDW03_12175</name>
</gene>
<dbReference type="EC" id="2.7.1.148" evidence="6"/>
<dbReference type="PIRSF" id="PIRSF010376">
    <property type="entry name" value="IspE"/>
    <property type="match status" value="1"/>
</dbReference>
<feature type="active site" evidence="6">
    <location>
        <position position="128"/>
    </location>
</feature>
<feature type="binding site" evidence="6">
    <location>
        <begin position="88"/>
        <end position="98"/>
    </location>
    <ligand>
        <name>ATP</name>
        <dbReference type="ChEBI" id="CHEBI:30616"/>
    </ligand>
</feature>
<dbReference type="Proteomes" id="UP001056539">
    <property type="component" value="Chromosome"/>
</dbReference>
<dbReference type="InterPro" id="IPR020568">
    <property type="entry name" value="Ribosomal_Su5_D2-typ_SF"/>
</dbReference>
<evidence type="ECO:0000313" key="8">
    <source>
        <dbReference type="EMBL" id="URA10216.1"/>
    </source>
</evidence>
<evidence type="ECO:0000259" key="7">
    <source>
        <dbReference type="Pfam" id="PF00288"/>
    </source>
</evidence>
<dbReference type="Pfam" id="PF00288">
    <property type="entry name" value="GHMP_kinases_N"/>
    <property type="match status" value="1"/>
</dbReference>
<dbReference type="GO" id="GO:0005524">
    <property type="term" value="F:ATP binding"/>
    <property type="evidence" value="ECO:0007669"/>
    <property type="project" value="UniProtKB-UniRule"/>
</dbReference>
<dbReference type="RefSeq" id="WP_271435349.1">
    <property type="nucleotide sequence ID" value="NZ_CP073355.1"/>
</dbReference>
<dbReference type="InterPro" id="IPR006204">
    <property type="entry name" value="GHMP_kinase_N_dom"/>
</dbReference>
<comment type="catalytic activity">
    <reaction evidence="6">
        <text>4-CDP-2-C-methyl-D-erythritol + ATP = 4-CDP-2-C-methyl-D-erythritol 2-phosphate + ADP + H(+)</text>
        <dbReference type="Rhea" id="RHEA:18437"/>
        <dbReference type="ChEBI" id="CHEBI:15378"/>
        <dbReference type="ChEBI" id="CHEBI:30616"/>
        <dbReference type="ChEBI" id="CHEBI:57823"/>
        <dbReference type="ChEBI" id="CHEBI:57919"/>
        <dbReference type="ChEBI" id="CHEBI:456216"/>
        <dbReference type="EC" id="2.7.1.148"/>
    </reaction>
</comment>
<organism evidence="8 9">
    <name type="scientific">Thermospira aquatica</name>
    <dbReference type="NCBI Taxonomy" id="2828656"/>
    <lineage>
        <taxon>Bacteria</taxon>
        <taxon>Pseudomonadati</taxon>
        <taxon>Spirochaetota</taxon>
        <taxon>Spirochaetia</taxon>
        <taxon>Brevinematales</taxon>
        <taxon>Thermospiraceae</taxon>
        <taxon>Thermospira</taxon>
    </lineage>
</organism>
<keyword evidence="2 6" id="KW-0808">Transferase</keyword>
<dbReference type="Gene3D" id="3.30.70.890">
    <property type="entry name" value="GHMP kinase, C-terminal domain"/>
    <property type="match status" value="1"/>
</dbReference>
<comment type="pathway">
    <text evidence="6">Isoprenoid biosynthesis; isopentenyl diphosphate biosynthesis via DXP pathway; isopentenyl diphosphate from 1-deoxy-D-xylulose 5-phosphate: step 3/6.</text>
</comment>
<evidence type="ECO:0000313" key="9">
    <source>
        <dbReference type="Proteomes" id="UP001056539"/>
    </source>
</evidence>
<keyword evidence="4 6" id="KW-0418">Kinase</keyword>
<dbReference type="AlphaFoldDB" id="A0AAX3BET4"/>
<feature type="domain" description="GHMP kinase N-terminal" evidence="7">
    <location>
        <begin position="62"/>
        <end position="136"/>
    </location>
</feature>
<dbReference type="KEGG" id="taqu:KDW03_12175"/>
<dbReference type="EMBL" id="CP073355">
    <property type="protein sequence ID" value="URA10216.1"/>
    <property type="molecule type" value="Genomic_DNA"/>
</dbReference>
<evidence type="ECO:0000256" key="5">
    <source>
        <dbReference type="ARBA" id="ARBA00022840"/>
    </source>
</evidence>